<evidence type="ECO:0000313" key="2">
    <source>
        <dbReference type="EMBL" id="MEJ5094963.1"/>
    </source>
</evidence>
<dbReference type="EMBL" id="JBBGZA010000001">
    <property type="protein sequence ID" value="MEJ5094963.1"/>
    <property type="molecule type" value="Genomic_DNA"/>
</dbReference>
<sequence>MALLATGGTVIAQIEDSGRGVAPIASSGSFEVSGVSVDVAGPNAEAARTAGWRLAQRKGWDMLSRRLTGRPGSLPDSALDSLVSGIVIENEQIGPNRYVAKLGVLFNRGRAGSILGVAGETLRSPALLVVPLQESGGAATVFERATPWQEAWARFRTGNSVIDYVRLTGTGPDALLVNGGQVSRRGRGWWRTILDQYGAADVLIPQVKLRRQWPGGPVIADFSAGYGPDHHVLTRFTLRVERTDALPALLDEGVRRIDAAYQQALRQGALRTDAALSAPPPGQPLPTVNVPAPGAADLGPEVATTTPEGRTTLSIQFDTPGVAALASSEASVRAIAGVRSAVTTSLALGGVSVMRVVFDGDPAVLSAALQARGWQVTQGGGVLRIRRAAGTPSPNPSAAPAAPTGG</sequence>
<gene>
    <name evidence="2" type="ORF">WH159_10490</name>
</gene>
<dbReference type="Proteomes" id="UP001380365">
    <property type="component" value="Unassembled WGS sequence"/>
</dbReference>
<comment type="caution">
    <text evidence="2">The sequence shown here is derived from an EMBL/GenBank/DDBJ whole genome shotgun (WGS) entry which is preliminary data.</text>
</comment>
<name>A0ABU8Q5E2_9SPHN</name>
<dbReference type="RefSeq" id="WP_339538243.1">
    <property type="nucleotide sequence ID" value="NZ_JBBGZA010000001.1"/>
</dbReference>
<proteinExistence type="predicted"/>
<accession>A0ABU8Q5E2</accession>
<organism evidence="2 3">
    <name type="scientific">Sphingomonas molluscorum</name>
    <dbReference type="NCBI Taxonomy" id="418184"/>
    <lineage>
        <taxon>Bacteria</taxon>
        <taxon>Pseudomonadati</taxon>
        <taxon>Pseudomonadota</taxon>
        <taxon>Alphaproteobacteria</taxon>
        <taxon>Sphingomonadales</taxon>
        <taxon>Sphingomonadaceae</taxon>
        <taxon>Sphingomonas</taxon>
    </lineage>
</organism>
<evidence type="ECO:0000256" key="1">
    <source>
        <dbReference type="SAM" id="MobiDB-lite"/>
    </source>
</evidence>
<keyword evidence="3" id="KW-1185">Reference proteome</keyword>
<protein>
    <submittedName>
        <fullName evidence="2">Heavy-metal-associated domain-containing protein</fullName>
    </submittedName>
</protein>
<feature type="compositionally biased region" description="Low complexity" evidence="1">
    <location>
        <begin position="388"/>
        <end position="406"/>
    </location>
</feature>
<feature type="region of interest" description="Disordered" evidence="1">
    <location>
        <begin position="387"/>
        <end position="406"/>
    </location>
</feature>
<reference evidence="2 3" key="1">
    <citation type="submission" date="2023-12" db="EMBL/GenBank/DDBJ databases">
        <title>Gut-associated functions are favored during microbiome assembly across C. elegans life.</title>
        <authorList>
            <person name="Zimmermann J."/>
        </authorList>
    </citation>
    <scope>NUCLEOTIDE SEQUENCE [LARGE SCALE GENOMIC DNA]</scope>
    <source>
        <strain evidence="2 3">JUb134</strain>
    </source>
</reference>
<evidence type="ECO:0000313" key="3">
    <source>
        <dbReference type="Proteomes" id="UP001380365"/>
    </source>
</evidence>